<comment type="subcellular location">
    <subcellularLocation>
        <location evidence="1">Cytoplasm</location>
    </subcellularLocation>
</comment>
<dbReference type="NCBIfam" id="NF011554">
    <property type="entry name" value="PRK14981.1-6"/>
    <property type="match status" value="1"/>
</dbReference>
<dbReference type="EMBL" id="CP002009">
    <property type="protein sequence ID" value="ADG13734.1"/>
    <property type="molecule type" value="Genomic_DNA"/>
</dbReference>
<keyword evidence="1" id="KW-0808">Transferase</keyword>
<evidence type="ECO:0000313" key="3">
    <source>
        <dbReference type="EMBL" id="ADG13734.1"/>
    </source>
</evidence>
<feature type="domain" description="HRDC" evidence="2">
    <location>
        <begin position="34"/>
        <end position="107"/>
    </location>
</feature>
<dbReference type="EC" id="2.7.7.6" evidence="1"/>
<keyword evidence="1" id="KW-0240">DNA-directed RNA polymerase</keyword>
<dbReference type="RefSeq" id="WP_013100479.1">
    <property type="nucleotide sequence ID" value="NC_014122.1"/>
</dbReference>
<dbReference type="PROSITE" id="PS50967">
    <property type="entry name" value="HRDC"/>
    <property type="match status" value="1"/>
</dbReference>
<gene>
    <name evidence="1" type="primary">rpo4</name>
    <name evidence="1" type="synonym">rpoF</name>
    <name evidence="3" type="ordered locus">Metin_1076</name>
</gene>
<dbReference type="OrthoDB" id="25158at2157"/>
<proteinExistence type="inferred from homology"/>
<dbReference type="Gene3D" id="6.10.140.10">
    <property type="match status" value="1"/>
</dbReference>
<dbReference type="STRING" id="573063.Metin_1076"/>
<reference evidence="3" key="1">
    <citation type="submission" date="2010-04" db="EMBL/GenBank/DDBJ databases">
        <title>Complete sequence of Methanocaldococcus infernus ME.</title>
        <authorList>
            <consortium name="US DOE Joint Genome Institute"/>
            <person name="Lucas S."/>
            <person name="Copeland A."/>
            <person name="Lapidus A."/>
            <person name="Cheng J.-F."/>
            <person name="Bruce D."/>
            <person name="Goodwin L."/>
            <person name="Pitluck S."/>
            <person name="Munk A.C."/>
            <person name="Detter J.C."/>
            <person name="Han C."/>
            <person name="Tapia R."/>
            <person name="Land M."/>
            <person name="Hauser L."/>
            <person name="Kyrpides N."/>
            <person name="Mikhailova N."/>
            <person name="Sieprawska-Lupa M."/>
            <person name="Whitman W.B."/>
            <person name="Woyke T."/>
        </authorList>
    </citation>
    <scope>NUCLEOTIDE SEQUENCE [LARGE SCALE GENOMIC DNA]</scope>
    <source>
        <strain evidence="3">ME</strain>
    </source>
</reference>
<keyword evidence="1" id="KW-0963">Cytoplasm</keyword>
<dbReference type="eggNOG" id="arCOG01016">
    <property type="taxonomic scope" value="Archaea"/>
</dbReference>
<name>D5VT31_METIM</name>
<dbReference type="InterPro" id="IPR010924">
    <property type="entry name" value="Rpo4"/>
</dbReference>
<keyword evidence="4" id="KW-1185">Reference proteome</keyword>
<dbReference type="AlphaFoldDB" id="D5VT31"/>
<sequence>MIGKKILNERFITISEAYEIMKKRAELGDLSYEQKCALDYLEKFKKLTPEKAKELVEELKKIGVDEETAVKIADILPEDIEDLEVIYYKRKLPENAEEILEVVRKYL</sequence>
<evidence type="ECO:0000313" key="4">
    <source>
        <dbReference type="Proteomes" id="UP000002061"/>
    </source>
</evidence>
<dbReference type="GO" id="GO:0000166">
    <property type="term" value="F:nucleotide binding"/>
    <property type="evidence" value="ECO:0007669"/>
    <property type="project" value="InterPro"/>
</dbReference>
<dbReference type="HOGENOM" id="CLU_165892_1_0_2"/>
<dbReference type="InterPro" id="IPR005574">
    <property type="entry name" value="Rpb4/RPC9"/>
</dbReference>
<dbReference type="InterPro" id="IPR010997">
    <property type="entry name" value="HRDC-like_sf"/>
</dbReference>
<keyword evidence="1" id="KW-0804">Transcription</keyword>
<organism evidence="3 4">
    <name type="scientific">Methanocaldococcus infernus (strain DSM 11812 / JCM 15783 / ME)</name>
    <dbReference type="NCBI Taxonomy" id="573063"/>
    <lineage>
        <taxon>Archaea</taxon>
        <taxon>Methanobacteriati</taxon>
        <taxon>Methanobacteriota</taxon>
        <taxon>Methanomada group</taxon>
        <taxon>Methanococci</taxon>
        <taxon>Methanococcales</taxon>
        <taxon>Methanocaldococcaceae</taxon>
        <taxon>Methanocaldococcus</taxon>
    </lineage>
</organism>
<dbReference type="HAMAP" id="MF_00864">
    <property type="entry name" value="RNApol_arch_Rpo4"/>
    <property type="match status" value="1"/>
</dbReference>
<dbReference type="SUPFAM" id="SSF47819">
    <property type="entry name" value="HRDC-like"/>
    <property type="match status" value="1"/>
</dbReference>
<dbReference type="GO" id="GO:0003899">
    <property type="term" value="F:DNA-directed RNA polymerase activity"/>
    <property type="evidence" value="ECO:0007669"/>
    <property type="project" value="UniProtKB-UniRule"/>
</dbReference>
<keyword evidence="1" id="KW-0548">Nucleotidyltransferase</keyword>
<comment type="function">
    <text evidence="1">DNA-dependent RNA polymerase (RNAP) catalyzes the transcription of DNA into RNA using the four ribonucleoside triphosphates as substrates. This subunit is less well bound than the others.</text>
</comment>
<dbReference type="InterPro" id="IPR044876">
    <property type="entry name" value="HRDC_dom_sf"/>
</dbReference>
<comment type="catalytic activity">
    <reaction evidence="1">
        <text>RNA(n) + a ribonucleoside 5'-triphosphate = RNA(n+1) + diphosphate</text>
        <dbReference type="Rhea" id="RHEA:21248"/>
        <dbReference type="Rhea" id="RHEA-COMP:14527"/>
        <dbReference type="Rhea" id="RHEA-COMP:17342"/>
        <dbReference type="ChEBI" id="CHEBI:33019"/>
        <dbReference type="ChEBI" id="CHEBI:61557"/>
        <dbReference type="ChEBI" id="CHEBI:140395"/>
        <dbReference type="EC" id="2.7.7.6"/>
    </reaction>
</comment>
<comment type="subunit">
    <text evidence="1">Part of the RNA polymerase complex. Forms a stalk with Rpo7 that extends from the main structure.</text>
</comment>
<comment type="similarity">
    <text evidence="1">Belongs to the eukaryotic RPB4 RNA polymerase subunit family.</text>
</comment>
<dbReference type="Gene3D" id="1.10.150.80">
    <property type="entry name" value="HRDC domain"/>
    <property type="match status" value="1"/>
</dbReference>
<accession>D5VT31</accession>
<dbReference type="Proteomes" id="UP000002061">
    <property type="component" value="Chromosome"/>
</dbReference>
<dbReference type="Pfam" id="PF03874">
    <property type="entry name" value="RNA_pol_Rpb4"/>
    <property type="match status" value="1"/>
</dbReference>
<dbReference type="PIRSF" id="PIRSF005053">
    <property type="entry name" value="RNA_pol_F_arch"/>
    <property type="match status" value="1"/>
</dbReference>
<evidence type="ECO:0000259" key="2">
    <source>
        <dbReference type="PROSITE" id="PS50967"/>
    </source>
</evidence>
<protein>
    <recommendedName>
        <fullName evidence="1">DNA-directed RNA polymerase subunit Rpo4</fullName>
        <ecNumber evidence="1">2.7.7.6</ecNumber>
    </recommendedName>
    <alternativeName>
        <fullName evidence="1">DNA-directed RNA polymerase subunit F</fullName>
    </alternativeName>
</protein>
<dbReference type="GO" id="GO:0003676">
    <property type="term" value="F:nucleic acid binding"/>
    <property type="evidence" value="ECO:0007669"/>
    <property type="project" value="InterPro"/>
</dbReference>
<dbReference type="GO" id="GO:0006352">
    <property type="term" value="P:DNA-templated transcription initiation"/>
    <property type="evidence" value="ECO:0007669"/>
    <property type="project" value="InterPro"/>
</dbReference>
<dbReference type="GeneID" id="9132094"/>
<dbReference type="KEGG" id="mif:Metin_1076"/>
<dbReference type="GO" id="GO:0000428">
    <property type="term" value="C:DNA-directed RNA polymerase complex"/>
    <property type="evidence" value="ECO:0007669"/>
    <property type="project" value="UniProtKB-KW"/>
</dbReference>
<evidence type="ECO:0000256" key="1">
    <source>
        <dbReference type="HAMAP-Rule" id="MF_00864"/>
    </source>
</evidence>
<dbReference type="InterPro" id="IPR002121">
    <property type="entry name" value="HRDC_dom"/>
</dbReference>
<dbReference type="PANTHER" id="PTHR39646">
    <property type="entry name" value="RNA POLYMERASE RPB4"/>
    <property type="match status" value="1"/>
</dbReference>
<dbReference type="GO" id="GO:0005737">
    <property type="term" value="C:cytoplasm"/>
    <property type="evidence" value="ECO:0007669"/>
    <property type="project" value="UniProtKB-SubCell"/>
</dbReference>
<dbReference type="PANTHER" id="PTHR39646:SF1">
    <property type="entry name" value="DNA-DIRECTED RNA POLYMERASE SUBUNIT RPO4"/>
    <property type="match status" value="1"/>
</dbReference>